<feature type="domain" description="Sushi" evidence="8">
    <location>
        <begin position="129"/>
        <end position="190"/>
    </location>
</feature>
<evidence type="ECO:0000313" key="11">
    <source>
        <dbReference type="Proteomes" id="UP000287033"/>
    </source>
</evidence>
<accession>A0A401RN58</accession>
<evidence type="ECO:0000256" key="6">
    <source>
        <dbReference type="SAM" id="Phobius"/>
    </source>
</evidence>
<dbReference type="Gene3D" id="2.10.70.10">
    <property type="entry name" value="Complement Module, domain 1"/>
    <property type="match status" value="1"/>
</dbReference>
<dbReference type="FunFam" id="2.10.70.10:FF:000050">
    <property type="entry name" value="sushi domain-containing protein 5"/>
    <property type="match status" value="1"/>
</dbReference>
<feature type="domain" description="Link" evidence="9">
    <location>
        <begin position="31"/>
        <end position="125"/>
    </location>
</feature>
<evidence type="ECO:0000256" key="1">
    <source>
        <dbReference type="ARBA" id="ARBA00022659"/>
    </source>
</evidence>
<keyword evidence="1 4" id="KW-0768">Sushi</keyword>
<name>A0A401RN58_CHIPU</name>
<evidence type="ECO:0000256" key="4">
    <source>
        <dbReference type="PROSITE-ProRule" id="PRU00302"/>
    </source>
</evidence>
<keyword evidence="3" id="KW-1015">Disulfide bond</keyword>
<protein>
    <recommendedName>
        <fullName evidence="12">Sushi domain-containing protein</fullName>
    </recommendedName>
</protein>
<dbReference type="InterPro" id="IPR000436">
    <property type="entry name" value="Sushi_SCR_CCP_dom"/>
</dbReference>
<feature type="transmembrane region" description="Helical" evidence="6">
    <location>
        <begin position="551"/>
        <end position="573"/>
    </location>
</feature>
<dbReference type="Proteomes" id="UP000287033">
    <property type="component" value="Unassembled WGS sequence"/>
</dbReference>
<dbReference type="GO" id="GO:0007219">
    <property type="term" value="P:Notch signaling pathway"/>
    <property type="evidence" value="ECO:0007669"/>
    <property type="project" value="TreeGrafter"/>
</dbReference>
<dbReference type="Gene3D" id="3.10.100.10">
    <property type="entry name" value="Mannose-Binding Protein A, subunit A"/>
    <property type="match status" value="1"/>
</dbReference>
<dbReference type="SUPFAM" id="SSF57535">
    <property type="entry name" value="Complement control module/SCR domain"/>
    <property type="match status" value="1"/>
</dbReference>
<dbReference type="InterPro" id="IPR016187">
    <property type="entry name" value="CTDL_fold"/>
</dbReference>
<dbReference type="AlphaFoldDB" id="A0A401RN58"/>
<feature type="region of interest" description="Disordered" evidence="5">
    <location>
        <begin position="448"/>
        <end position="473"/>
    </location>
</feature>
<feature type="region of interest" description="Disordered" evidence="5">
    <location>
        <begin position="226"/>
        <end position="249"/>
    </location>
</feature>
<dbReference type="PANTHER" id="PTHR32493">
    <property type="entry name" value="SUSHI DOMAIN-CONTAINING PROTEIN 5"/>
    <property type="match status" value="1"/>
</dbReference>
<organism evidence="10 11">
    <name type="scientific">Chiloscyllium punctatum</name>
    <name type="common">Brownbanded bambooshark</name>
    <name type="synonym">Hemiscyllium punctatum</name>
    <dbReference type="NCBI Taxonomy" id="137246"/>
    <lineage>
        <taxon>Eukaryota</taxon>
        <taxon>Metazoa</taxon>
        <taxon>Chordata</taxon>
        <taxon>Craniata</taxon>
        <taxon>Vertebrata</taxon>
        <taxon>Chondrichthyes</taxon>
        <taxon>Elasmobranchii</taxon>
        <taxon>Galeomorphii</taxon>
        <taxon>Galeoidea</taxon>
        <taxon>Orectolobiformes</taxon>
        <taxon>Hemiscylliidae</taxon>
        <taxon>Chiloscyllium</taxon>
    </lineage>
</organism>
<evidence type="ECO:0000259" key="9">
    <source>
        <dbReference type="PROSITE" id="PS50963"/>
    </source>
</evidence>
<comment type="caution">
    <text evidence="10">The sequence shown here is derived from an EMBL/GenBank/DDBJ whole genome shotgun (WGS) entry which is preliminary data.</text>
</comment>
<proteinExistence type="predicted"/>
<evidence type="ECO:0000256" key="7">
    <source>
        <dbReference type="SAM" id="SignalP"/>
    </source>
</evidence>
<dbReference type="InterPro" id="IPR035976">
    <property type="entry name" value="Sushi/SCR/CCP_sf"/>
</dbReference>
<feature type="compositionally biased region" description="Polar residues" evidence="5">
    <location>
        <begin position="457"/>
        <end position="468"/>
    </location>
</feature>
<feature type="signal peptide" evidence="7">
    <location>
        <begin position="1"/>
        <end position="28"/>
    </location>
</feature>
<reference evidence="10 11" key="1">
    <citation type="journal article" date="2018" name="Nat. Ecol. Evol.">
        <title>Shark genomes provide insights into elasmobranch evolution and the origin of vertebrates.</title>
        <authorList>
            <person name="Hara Y"/>
            <person name="Yamaguchi K"/>
            <person name="Onimaru K"/>
            <person name="Kadota M"/>
            <person name="Koyanagi M"/>
            <person name="Keeley SD"/>
            <person name="Tatsumi K"/>
            <person name="Tanaka K"/>
            <person name="Motone F"/>
            <person name="Kageyama Y"/>
            <person name="Nozu R"/>
            <person name="Adachi N"/>
            <person name="Nishimura O"/>
            <person name="Nakagawa R"/>
            <person name="Tanegashima C"/>
            <person name="Kiyatake I"/>
            <person name="Matsumoto R"/>
            <person name="Murakumo K"/>
            <person name="Nishida K"/>
            <person name="Terakita A"/>
            <person name="Kuratani S"/>
            <person name="Sato K"/>
            <person name="Hyodo S Kuraku.S."/>
        </authorList>
    </citation>
    <scope>NUCLEOTIDE SEQUENCE [LARGE SCALE GENOMIC DNA]</scope>
</reference>
<evidence type="ECO:0000259" key="8">
    <source>
        <dbReference type="PROSITE" id="PS50923"/>
    </source>
</evidence>
<keyword evidence="2 7" id="KW-0732">Signal</keyword>
<dbReference type="SMART" id="SM00445">
    <property type="entry name" value="LINK"/>
    <property type="match status" value="1"/>
</dbReference>
<evidence type="ECO:0000313" key="10">
    <source>
        <dbReference type="EMBL" id="GCC19579.1"/>
    </source>
</evidence>
<keyword evidence="6" id="KW-1133">Transmembrane helix</keyword>
<dbReference type="STRING" id="137246.A0A401RN58"/>
<sequence>MAPRSRPQFLAVLRIACLLMVTGVQVRAHGKMFVLRPMNGSAQWDLAAAQGLCREQGARLATADELRRAVEECAFTECTTGWIAGNQIGITMCNNMGFSQQGLQTIRVKTEAASSPGPYDSFCIKDQGKPCGDPPSFPNTILQGHTGIEMGDELLYVCAQGYIMANREKAFSLLCDSCGEWYGFVQACIKDKTEGHVDYEDKFPDEDSMSFSNLNEQGRIIVSEDGETGLGDELGEGTDGSIGEDGQETLKSTESPVSLLSQKHLFWFPSEVFPNTEQPDTKEPDMKSKIQITSSDNQIGVKTDVTKRVQTAKGKDLPDEPSIVHNETKVIKETIASTDETWVDGYPIVSENTEEGEKVDGSIEVESETTITTDHSNYIEISRADTPSTISATHYTQISVPTRMPGQGGKQVDIGLTPTTEPENVSVSKAIEDANFYTTTFLITDADESRKSPDVMTASSPSPENTGASEGLYPVDHAPIPTETEEISTHNTLTLGTPEASTRTWMDFTEIDVIDAFAKGENFSDGTEAKLLPTVDSCTGPKCLHSNKGPIIAVIVAVIGLLVLAVILAIWCYKRRHQKTSIYQLNGKGQVRRTEHIEMQRKL</sequence>
<dbReference type="OMA" id="YGQVQAC"/>
<keyword evidence="6" id="KW-0812">Transmembrane</keyword>
<dbReference type="PANTHER" id="PTHR32493:SF0">
    <property type="entry name" value="SUSHI DOMAIN-CONTAINING PROTEIN 5"/>
    <property type="match status" value="1"/>
</dbReference>
<evidence type="ECO:0000256" key="2">
    <source>
        <dbReference type="ARBA" id="ARBA00022729"/>
    </source>
</evidence>
<dbReference type="OrthoDB" id="9936131at2759"/>
<evidence type="ECO:0008006" key="12">
    <source>
        <dbReference type="Google" id="ProtNLM"/>
    </source>
</evidence>
<dbReference type="InterPro" id="IPR053298">
    <property type="entry name" value="Sushi_domain_protein"/>
</dbReference>
<dbReference type="GO" id="GO:0007155">
    <property type="term" value="P:cell adhesion"/>
    <property type="evidence" value="ECO:0007669"/>
    <property type="project" value="InterPro"/>
</dbReference>
<dbReference type="SUPFAM" id="SSF56436">
    <property type="entry name" value="C-type lectin-like"/>
    <property type="match status" value="1"/>
</dbReference>
<dbReference type="GO" id="GO:0005540">
    <property type="term" value="F:hyaluronic acid binding"/>
    <property type="evidence" value="ECO:0007669"/>
    <property type="project" value="InterPro"/>
</dbReference>
<dbReference type="InterPro" id="IPR016186">
    <property type="entry name" value="C-type_lectin-like/link_sf"/>
</dbReference>
<comment type="caution">
    <text evidence="4">Lacks conserved residue(s) required for the propagation of feature annotation.</text>
</comment>
<dbReference type="InterPro" id="IPR000538">
    <property type="entry name" value="Link_dom"/>
</dbReference>
<dbReference type="CDD" id="cd00033">
    <property type="entry name" value="CCP"/>
    <property type="match status" value="1"/>
</dbReference>
<evidence type="ECO:0000256" key="3">
    <source>
        <dbReference type="ARBA" id="ARBA00023157"/>
    </source>
</evidence>
<dbReference type="Pfam" id="PF00193">
    <property type="entry name" value="Xlink"/>
    <property type="match status" value="1"/>
</dbReference>
<dbReference type="PROSITE" id="PS50963">
    <property type="entry name" value="LINK_2"/>
    <property type="match status" value="1"/>
</dbReference>
<gene>
    <name evidence="10" type="ORF">chiPu_0000084</name>
</gene>
<feature type="chain" id="PRO_5019141717" description="Sushi domain-containing protein" evidence="7">
    <location>
        <begin position="29"/>
        <end position="603"/>
    </location>
</feature>
<dbReference type="PROSITE" id="PS50923">
    <property type="entry name" value="SUSHI"/>
    <property type="match status" value="1"/>
</dbReference>
<dbReference type="EMBL" id="BEZZ01000001">
    <property type="protein sequence ID" value="GCC19579.1"/>
    <property type="molecule type" value="Genomic_DNA"/>
</dbReference>
<keyword evidence="6" id="KW-0472">Membrane</keyword>
<keyword evidence="11" id="KW-1185">Reference proteome</keyword>
<evidence type="ECO:0000256" key="5">
    <source>
        <dbReference type="SAM" id="MobiDB-lite"/>
    </source>
</evidence>